<dbReference type="Proteomes" id="UP000198964">
    <property type="component" value="Unassembled WGS sequence"/>
</dbReference>
<dbReference type="PANTHER" id="PTHR47099:SF1">
    <property type="entry name" value="METHYLCOBAMIDE:COM METHYLTRANSFERASE MTBA"/>
    <property type="match status" value="1"/>
</dbReference>
<sequence length="421" mass="47978">MSNKKSMTSRERVLAAINHQTPDRIPVDLGATPSSGISAIAYSNLVNHIGNTELPVQIYDVVQQLAQPDRTILDRFSVDVLDIGRTFNEKPTDWEPTILANGAPAFYPKWFKPVKREDGSYVTFDDDGETMLSRMPVGATFFDQTYFPYVDGYPDSYENLDAEMGRIMWARDAHSPWDHAGEDRFWEQLRERTLRLRETTDKALLVVCGCNLFEWGTFLRRMDNFLMDLLCDPANVERLLDELLKRHLATLEKVCNAVGDLVDIIRFGDDLGMTSGPFMDADTYRLLFKPRHKILCDYVKEHSQMHTFIHSCGSISSLMPDLIEAGIEIFNPIQTNAWQMEPEFLKKEFGKDCTFWGGGIETAGVLNVETPEKVREQVLERLETFSNGGGFVFNTVHNILPDVPPQNIVAMFDAIQEFNNR</sequence>
<gene>
    <name evidence="2" type="ORF">SAMN05216283_11010</name>
</gene>
<name>A0A1I2JWV5_9BACT</name>
<dbReference type="InterPro" id="IPR052024">
    <property type="entry name" value="Methanogen_methyltrans"/>
</dbReference>
<evidence type="ECO:0000259" key="1">
    <source>
        <dbReference type="Pfam" id="PF01208"/>
    </source>
</evidence>
<evidence type="ECO:0000313" key="3">
    <source>
        <dbReference type="Proteomes" id="UP000198964"/>
    </source>
</evidence>
<dbReference type="InterPro" id="IPR000257">
    <property type="entry name" value="Uroporphyrinogen_deCOase"/>
</dbReference>
<dbReference type="GO" id="GO:0004853">
    <property type="term" value="F:uroporphyrinogen decarboxylase activity"/>
    <property type="evidence" value="ECO:0007669"/>
    <property type="project" value="InterPro"/>
</dbReference>
<feature type="domain" description="Uroporphyrinogen decarboxylase (URO-D)" evidence="1">
    <location>
        <begin position="220"/>
        <end position="417"/>
    </location>
</feature>
<evidence type="ECO:0000313" key="2">
    <source>
        <dbReference type="EMBL" id="SFF58558.1"/>
    </source>
</evidence>
<keyword evidence="3" id="KW-1185">Reference proteome</keyword>
<dbReference type="Pfam" id="PF01208">
    <property type="entry name" value="URO-D"/>
    <property type="match status" value="1"/>
</dbReference>
<dbReference type="Gene3D" id="3.20.20.210">
    <property type="match status" value="1"/>
</dbReference>
<reference evidence="2 3" key="1">
    <citation type="submission" date="2016-10" db="EMBL/GenBank/DDBJ databases">
        <authorList>
            <person name="de Groot N.N."/>
        </authorList>
    </citation>
    <scope>NUCLEOTIDE SEQUENCE [LARGE SCALE GENOMIC DNA]</scope>
    <source>
        <strain evidence="2 3">CGMCC 1.9156</strain>
    </source>
</reference>
<proteinExistence type="predicted"/>
<dbReference type="AlphaFoldDB" id="A0A1I2JWV5"/>
<organism evidence="2 3">
    <name type="scientific">Sunxiuqinia elliptica</name>
    <dbReference type="NCBI Taxonomy" id="655355"/>
    <lineage>
        <taxon>Bacteria</taxon>
        <taxon>Pseudomonadati</taxon>
        <taxon>Bacteroidota</taxon>
        <taxon>Bacteroidia</taxon>
        <taxon>Marinilabiliales</taxon>
        <taxon>Prolixibacteraceae</taxon>
        <taxon>Sunxiuqinia</taxon>
    </lineage>
</organism>
<dbReference type="SUPFAM" id="SSF51726">
    <property type="entry name" value="UROD/MetE-like"/>
    <property type="match status" value="1"/>
</dbReference>
<dbReference type="GO" id="GO:0006779">
    <property type="term" value="P:porphyrin-containing compound biosynthetic process"/>
    <property type="evidence" value="ECO:0007669"/>
    <property type="project" value="InterPro"/>
</dbReference>
<accession>A0A1I2JWV5</accession>
<dbReference type="InterPro" id="IPR038071">
    <property type="entry name" value="UROD/MetE-like_sf"/>
</dbReference>
<dbReference type="EMBL" id="FONW01000010">
    <property type="protein sequence ID" value="SFF58558.1"/>
    <property type="molecule type" value="Genomic_DNA"/>
</dbReference>
<dbReference type="PANTHER" id="PTHR47099">
    <property type="entry name" value="METHYLCOBAMIDE:COM METHYLTRANSFERASE MTBA"/>
    <property type="match status" value="1"/>
</dbReference>
<dbReference type="STRING" id="655355.SAMN05216283_11010"/>
<protein>
    <submittedName>
        <fullName evidence="2">Uroporphyrinogen decarboxylase</fullName>
    </submittedName>
</protein>